<proteinExistence type="predicted"/>
<sequence>MRVDNLDVTNPADPTEPVELNGFLISIYAALEPTIGKLHTEEEKIRKEMESGAISDPALLARYQAVTSELSIARNAQSSVIKMFKDVDSGIVGNFR</sequence>
<dbReference type="Pfam" id="PF09392">
    <property type="entry name" value="T3SS_needle_F"/>
    <property type="match status" value="1"/>
</dbReference>
<name>A0A892ICK7_9BURK</name>
<dbReference type="AlphaFoldDB" id="A0A892ICK7"/>
<gene>
    <name evidence="1" type="ORF">I6K02_20565</name>
</gene>
<accession>A0A892ICK7</accession>
<dbReference type="Proteomes" id="UP000625568">
    <property type="component" value="Chromosome 2"/>
</dbReference>
<dbReference type="GO" id="GO:0015031">
    <property type="term" value="P:protein transport"/>
    <property type="evidence" value="ECO:0007669"/>
    <property type="project" value="InterPro"/>
</dbReference>
<dbReference type="SUPFAM" id="SSF140129">
    <property type="entry name" value="MxiH-like"/>
    <property type="match status" value="1"/>
</dbReference>
<dbReference type="RefSeq" id="WP_006766932.1">
    <property type="nucleotide sequence ID" value="NZ_CABVPR010000016.1"/>
</dbReference>
<dbReference type="InterPro" id="IPR021123">
    <property type="entry name" value="T3SS_needle-like"/>
</dbReference>
<keyword evidence="2" id="KW-1185">Reference proteome</keyword>
<reference evidence="1 2" key="1">
    <citation type="submission" date="2021-02" db="EMBL/GenBank/DDBJ databases">
        <title>FDA dAtabase for Regulatory Grade micrObial Sequences (FDA-ARGOS): Supporting development and validation of Infectious Disease Dx tests.</title>
        <authorList>
            <person name="Minogue T."/>
            <person name="Wolcott M."/>
            <person name="Wasieloski L."/>
            <person name="Aguilar W."/>
            <person name="Moore D."/>
            <person name="Jaissle J."/>
            <person name="Tallon L."/>
            <person name="Sadzewicz L."/>
            <person name="Zhao X."/>
            <person name="Boylan J."/>
            <person name="Ott S."/>
            <person name="Bowen H."/>
            <person name="Vavikolanu K."/>
            <person name="Mehta A."/>
            <person name="Aluvathingal J."/>
            <person name="Nadendla S."/>
            <person name="Yan Y."/>
            <person name="Sichtig H."/>
        </authorList>
    </citation>
    <scope>NUCLEOTIDE SEQUENCE [LARGE SCALE GENOMIC DNA]</scope>
    <source>
        <strain evidence="1 2">FDAARGOS_1272</strain>
    </source>
</reference>
<evidence type="ECO:0000313" key="1">
    <source>
        <dbReference type="EMBL" id="QRO80696.1"/>
    </source>
</evidence>
<dbReference type="GeneID" id="93130686"/>
<dbReference type="InterPro" id="IPR037203">
    <property type="entry name" value="T3SS_needle-like_sf"/>
</dbReference>
<protein>
    <submittedName>
        <fullName evidence="1">EscF/YscF/HrpA family type III secretion system needle major subunit</fullName>
    </submittedName>
</protein>
<evidence type="ECO:0000313" key="2">
    <source>
        <dbReference type="Proteomes" id="UP000625568"/>
    </source>
</evidence>
<dbReference type="EMBL" id="CP069483">
    <property type="protein sequence ID" value="QRO80696.1"/>
    <property type="molecule type" value="Genomic_DNA"/>
</dbReference>
<organism evidence="1 2">
    <name type="scientific">Burkholderia dolosa</name>
    <dbReference type="NCBI Taxonomy" id="152500"/>
    <lineage>
        <taxon>Bacteria</taxon>
        <taxon>Pseudomonadati</taxon>
        <taxon>Pseudomonadota</taxon>
        <taxon>Betaproteobacteria</taxon>
        <taxon>Burkholderiales</taxon>
        <taxon>Burkholderiaceae</taxon>
        <taxon>Burkholderia</taxon>
        <taxon>Burkholderia cepacia complex</taxon>
    </lineage>
</organism>
<dbReference type="Gene3D" id="1.20.58.90">
    <property type="match status" value="1"/>
</dbReference>